<proteinExistence type="inferred from homology"/>
<dbReference type="SUPFAM" id="SSF53756">
    <property type="entry name" value="UDP-Glycosyltransferase/glycogen phosphorylase"/>
    <property type="match status" value="1"/>
</dbReference>
<protein>
    <submittedName>
        <fullName evidence="4">Glycosyltransferase family 4 protein</fullName>
        <ecNumber evidence="4">2.4.-.-</ecNumber>
    </submittedName>
</protein>
<keyword evidence="4" id="KW-0808">Transferase</keyword>
<keyword evidence="4" id="KW-0328">Glycosyltransferase</keyword>
<reference evidence="5" key="1">
    <citation type="journal article" date="2019" name="Int. J. Syst. Evol. Microbiol.">
        <title>The Global Catalogue of Microorganisms (GCM) 10K type strain sequencing project: providing services to taxonomists for standard genome sequencing and annotation.</title>
        <authorList>
            <consortium name="The Broad Institute Genomics Platform"/>
            <consortium name="The Broad Institute Genome Sequencing Center for Infectious Disease"/>
            <person name="Wu L."/>
            <person name="Ma J."/>
        </authorList>
    </citation>
    <scope>NUCLEOTIDE SEQUENCE [LARGE SCALE GENOMIC DNA]</scope>
    <source>
        <strain evidence="5">CCUG 49339</strain>
    </source>
</reference>
<organism evidence="4 5">
    <name type="scientific">Bacillus salitolerans</name>
    <dbReference type="NCBI Taxonomy" id="1437434"/>
    <lineage>
        <taxon>Bacteria</taxon>
        <taxon>Bacillati</taxon>
        <taxon>Bacillota</taxon>
        <taxon>Bacilli</taxon>
        <taxon>Bacillales</taxon>
        <taxon>Bacillaceae</taxon>
        <taxon>Bacillus</taxon>
    </lineage>
</organism>
<accession>A0ABW4LMV2</accession>
<evidence type="ECO:0000259" key="3">
    <source>
        <dbReference type="Pfam" id="PF13439"/>
    </source>
</evidence>
<keyword evidence="5" id="KW-1185">Reference proteome</keyword>
<dbReference type="InterPro" id="IPR050194">
    <property type="entry name" value="Glycosyltransferase_grp1"/>
</dbReference>
<comment type="similarity">
    <text evidence="1">Belongs to the glycosyltransferase group 1 family. Glycosyltransferase 4 subfamily.</text>
</comment>
<dbReference type="PANTHER" id="PTHR45947:SF3">
    <property type="entry name" value="SULFOQUINOVOSYL TRANSFERASE SQD2"/>
    <property type="match status" value="1"/>
</dbReference>
<dbReference type="Pfam" id="PF00534">
    <property type="entry name" value="Glycos_transf_1"/>
    <property type="match status" value="1"/>
</dbReference>
<sequence>MKTEFYQTERRVCMHICLVNEEYPKETSFGGIATYQHILARELVKRGNRVTVICKSNVRSQRYIEEGVEVVRIFSKDLNNIDSLINYRMKVKEELENLEKQGLDIIETPEWGADTIFYLSKGKVPIVTKLHTPLKVWLKYNKSHMSLEIKEQLLKWEEELINRSEKVISCTESLKNIVLREMDITRNDDIEIIPNPAILNELGMKKIKSYNQILFCGSLEERKGVLNLARVLPSIFKKHSNYKVVFIGKDTNRNNLNISTQELIKSYVGEEYVDFLEFKGHINNNIIQEEYAKSAVCVFPSLYENFPYVVLEAMSNGAAIIGSINGGMTEMINDGVSGLLIDPYNLQALEKAILNVIEDSECSEIMRNNARREVERFSSSKIVEQNLRVYQEAIQERRGKIEQRVLA</sequence>
<dbReference type="CDD" id="cd03801">
    <property type="entry name" value="GT4_PimA-like"/>
    <property type="match status" value="1"/>
</dbReference>
<dbReference type="EC" id="2.4.-.-" evidence="4"/>
<comment type="caution">
    <text evidence="4">The sequence shown here is derived from an EMBL/GenBank/DDBJ whole genome shotgun (WGS) entry which is preliminary data.</text>
</comment>
<dbReference type="InterPro" id="IPR001296">
    <property type="entry name" value="Glyco_trans_1"/>
</dbReference>
<gene>
    <name evidence="4" type="ORF">ACFSCX_02300</name>
</gene>
<feature type="domain" description="Glycosyltransferase subfamily 4-like N-terminal" evidence="3">
    <location>
        <begin position="29"/>
        <end position="196"/>
    </location>
</feature>
<dbReference type="RefSeq" id="WP_377926484.1">
    <property type="nucleotide sequence ID" value="NZ_JBHUEM010000003.1"/>
</dbReference>
<name>A0ABW4LMV2_9BACI</name>
<dbReference type="Pfam" id="PF13439">
    <property type="entry name" value="Glyco_transf_4"/>
    <property type="match status" value="1"/>
</dbReference>
<dbReference type="EMBL" id="JBHUEM010000003">
    <property type="protein sequence ID" value="MFD1735385.1"/>
    <property type="molecule type" value="Genomic_DNA"/>
</dbReference>
<evidence type="ECO:0000256" key="1">
    <source>
        <dbReference type="ARBA" id="ARBA00009481"/>
    </source>
</evidence>
<dbReference type="Gene3D" id="3.40.50.2000">
    <property type="entry name" value="Glycogen Phosphorylase B"/>
    <property type="match status" value="2"/>
</dbReference>
<dbReference type="PANTHER" id="PTHR45947">
    <property type="entry name" value="SULFOQUINOVOSYL TRANSFERASE SQD2"/>
    <property type="match status" value="1"/>
</dbReference>
<evidence type="ECO:0000259" key="2">
    <source>
        <dbReference type="Pfam" id="PF00534"/>
    </source>
</evidence>
<feature type="domain" description="Glycosyl transferase family 1" evidence="2">
    <location>
        <begin position="208"/>
        <end position="372"/>
    </location>
</feature>
<evidence type="ECO:0000313" key="5">
    <source>
        <dbReference type="Proteomes" id="UP001597214"/>
    </source>
</evidence>
<dbReference type="InterPro" id="IPR028098">
    <property type="entry name" value="Glyco_trans_4-like_N"/>
</dbReference>
<dbReference type="GO" id="GO:0016757">
    <property type="term" value="F:glycosyltransferase activity"/>
    <property type="evidence" value="ECO:0007669"/>
    <property type="project" value="UniProtKB-KW"/>
</dbReference>
<evidence type="ECO:0000313" key="4">
    <source>
        <dbReference type="EMBL" id="MFD1735385.1"/>
    </source>
</evidence>
<dbReference type="Proteomes" id="UP001597214">
    <property type="component" value="Unassembled WGS sequence"/>
</dbReference>